<dbReference type="GO" id="GO:0005886">
    <property type="term" value="C:plasma membrane"/>
    <property type="evidence" value="ECO:0007669"/>
    <property type="project" value="UniProtKB-SubCell"/>
</dbReference>
<comment type="subcellular location">
    <subcellularLocation>
        <location evidence="1 10">Cell membrane</location>
        <topology evidence="1 10">Multi-pass membrane protein</topology>
    </subcellularLocation>
</comment>
<dbReference type="PANTHER" id="PTHR30266">
    <property type="entry name" value="MECHANOSENSITIVE CHANNEL MSCL"/>
    <property type="match status" value="1"/>
</dbReference>
<dbReference type="PANTHER" id="PTHR30266:SF2">
    <property type="entry name" value="LARGE-CONDUCTANCE MECHANOSENSITIVE CHANNEL"/>
    <property type="match status" value="1"/>
</dbReference>
<proteinExistence type="inferred from homology"/>
<evidence type="ECO:0000256" key="10">
    <source>
        <dbReference type="HAMAP-Rule" id="MF_00115"/>
    </source>
</evidence>
<dbReference type="Proteomes" id="UP000184404">
    <property type="component" value="Unassembled WGS sequence"/>
</dbReference>
<keyword evidence="4 10" id="KW-1003">Cell membrane</keyword>
<dbReference type="STRING" id="1123243.SAMN02745190_01659"/>
<gene>
    <name evidence="10" type="primary">mscL</name>
    <name evidence="11" type="ORF">SAMN02745190_01659</name>
</gene>
<keyword evidence="12" id="KW-1185">Reference proteome</keyword>
<dbReference type="PRINTS" id="PR01264">
    <property type="entry name" value="MECHCHANNEL"/>
</dbReference>
<dbReference type="InterPro" id="IPR036019">
    <property type="entry name" value="MscL_channel"/>
</dbReference>
<dbReference type="PROSITE" id="PS01327">
    <property type="entry name" value="MSCL"/>
    <property type="match status" value="1"/>
</dbReference>
<evidence type="ECO:0000256" key="1">
    <source>
        <dbReference type="ARBA" id="ARBA00004651"/>
    </source>
</evidence>
<evidence type="ECO:0000256" key="8">
    <source>
        <dbReference type="ARBA" id="ARBA00023136"/>
    </source>
</evidence>
<evidence type="ECO:0000313" key="12">
    <source>
        <dbReference type="Proteomes" id="UP000184404"/>
    </source>
</evidence>
<evidence type="ECO:0000256" key="3">
    <source>
        <dbReference type="ARBA" id="ARBA00022448"/>
    </source>
</evidence>
<evidence type="ECO:0000256" key="2">
    <source>
        <dbReference type="ARBA" id="ARBA00007254"/>
    </source>
</evidence>
<comment type="similarity">
    <text evidence="2 10">Belongs to the MscL family.</text>
</comment>
<comment type="function">
    <text evidence="10">Channel that opens in response to stretch forces in the membrane lipid bilayer. May participate in the regulation of osmotic pressure changes within the cell.</text>
</comment>
<evidence type="ECO:0000256" key="4">
    <source>
        <dbReference type="ARBA" id="ARBA00022475"/>
    </source>
</evidence>
<keyword evidence="7 10" id="KW-0406">Ion transport</keyword>
<dbReference type="AlphaFoldDB" id="A0A1M4Y7H5"/>
<keyword evidence="9 10" id="KW-0407">Ion channel</keyword>
<accession>A0A1M4Y7H5</accession>
<comment type="subunit">
    <text evidence="10">Homopentamer.</text>
</comment>
<evidence type="ECO:0000256" key="5">
    <source>
        <dbReference type="ARBA" id="ARBA00022692"/>
    </source>
</evidence>
<dbReference type="InterPro" id="IPR037673">
    <property type="entry name" value="MSC/AndL"/>
</dbReference>
<keyword evidence="8 10" id="KW-0472">Membrane</keyword>
<dbReference type="NCBIfam" id="TIGR00220">
    <property type="entry name" value="mscL"/>
    <property type="match status" value="1"/>
</dbReference>
<name>A0A1M4Y7H5_9FIRM</name>
<dbReference type="InterPro" id="IPR019823">
    <property type="entry name" value="Mechanosensitive_channel_CS"/>
</dbReference>
<dbReference type="EMBL" id="FQUG01000006">
    <property type="protein sequence ID" value="SHF01774.1"/>
    <property type="molecule type" value="Genomic_DNA"/>
</dbReference>
<evidence type="ECO:0000256" key="6">
    <source>
        <dbReference type="ARBA" id="ARBA00022989"/>
    </source>
</evidence>
<dbReference type="Gene3D" id="1.10.1200.120">
    <property type="entry name" value="Large-conductance mechanosensitive channel, MscL, domain 1"/>
    <property type="match status" value="1"/>
</dbReference>
<evidence type="ECO:0000313" key="11">
    <source>
        <dbReference type="EMBL" id="SHF01774.1"/>
    </source>
</evidence>
<evidence type="ECO:0000256" key="7">
    <source>
        <dbReference type="ARBA" id="ARBA00023065"/>
    </source>
</evidence>
<feature type="transmembrane region" description="Helical" evidence="10">
    <location>
        <begin position="77"/>
        <end position="101"/>
    </location>
</feature>
<evidence type="ECO:0000256" key="9">
    <source>
        <dbReference type="ARBA" id="ARBA00023303"/>
    </source>
</evidence>
<dbReference type="OrthoDB" id="9810350at2"/>
<keyword evidence="3 10" id="KW-0813">Transport</keyword>
<dbReference type="GO" id="GO:0008381">
    <property type="term" value="F:mechanosensitive monoatomic ion channel activity"/>
    <property type="evidence" value="ECO:0007669"/>
    <property type="project" value="UniProtKB-UniRule"/>
</dbReference>
<reference evidence="11 12" key="1">
    <citation type="submission" date="2016-11" db="EMBL/GenBank/DDBJ databases">
        <authorList>
            <person name="Jaros S."/>
            <person name="Januszkiewicz K."/>
            <person name="Wedrychowicz H."/>
        </authorList>
    </citation>
    <scope>NUCLEOTIDE SEQUENCE [LARGE SCALE GENOMIC DNA]</scope>
    <source>
        <strain evidence="11 12">DSM 10502</strain>
    </source>
</reference>
<protein>
    <recommendedName>
        <fullName evidence="10">Large-conductance mechanosensitive channel</fullName>
    </recommendedName>
</protein>
<dbReference type="SUPFAM" id="SSF81330">
    <property type="entry name" value="Gated mechanosensitive channel"/>
    <property type="match status" value="1"/>
</dbReference>
<sequence length="143" mass="15526">MFEEFKKFIMRGNVMDMAVGVIIGAAFGKVASSFVSDILMGPLGMLMGRVDFSNLFINLSSTPAATLAEAQKAGLPVIAYGHFINGVIDFLIVAFAVFLMIQQVNKLFPKKEEKPARTCPFCKSTIADDATRCPHCTSELPAE</sequence>
<organism evidence="11 12">
    <name type="scientific">Schwartzia succinivorans DSM 10502</name>
    <dbReference type="NCBI Taxonomy" id="1123243"/>
    <lineage>
        <taxon>Bacteria</taxon>
        <taxon>Bacillati</taxon>
        <taxon>Bacillota</taxon>
        <taxon>Negativicutes</taxon>
        <taxon>Selenomonadales</taxon>
        <taxon>Selenomonadaceae</taxon>
        <taxon>Schwartzia</taxon>
    </lineage>
</organism>
<keyword evidence="6 10" id="KW-1133">Transmembrane helix</keyword>
<dbReference type="InterPro" id="IPR001185">
    <property type="entry name" value="MS_channel"/>
</dbReference>
<keyword evidence="5 10" id="KW-0812">Transmembrane</keyword>
<comment type="caution">
    <text evidence="10">Lacks conserved residue(s) required for the propagation of feature annotation.</text>
</comment>
<dbReference type="HAMAP" id="MF_00115">
    <property type="entry name" value="MscL"/>
    <property type="match status" value="1"/>
</dbReference>
<dbReference type="RefSeq" id="WP_072935760.1">
    <property type="nucleotide sequence ID" value="NZ_FQUG01000006.1"/>
</dbReference>
<dbReference type="Pfam" id="PF01741">
    <property type="entry name" value="MscL"/>
    <property type="match status" value="1"/>
</dbReference>